<comment type="caution">
    <text evidence="4">The sequence shown here is derived from an EMBL/GenBank/DDBJ whole genome shotgun (WGS) entry which is preliminary data.</text>
</comment>
<evidence type="ECO:0000313" key="4">
    <source>
        <dbReference type="EMBL" id="TFH55809.1"/>
    </source>
</evidence>
<sequence>MLSAQQGQEALIDLSHEVQQNGSIFAVLKGPRGSGKSTLIKALLTRLASQSVQLVTASRWETAQPGAALGPLLQRSHAGSAGALGEALLEYLRKDGSRPRVLVLENAQWIDDLSFQALHYAWRRLRHEPILIVLVMRQQNLAGLTPETREFLADSQLRVLQLEVPDPAHVREIVCARTGIDLPPTAAEQLVDYTQGNLQVVIELAQENPERDWEQLDRWPPAPRALSLQVIELLDGLEPRARALVEAAAVLGAQARIDNVAKLVGEADPLKPIQQVLDSSLAKTYGHSGKVRLGFEDELTRMAIYHQIPLSARIRLHASAAQIVEDQGARLGHRADACILPDGGLALELRDYGREQGKRGEWSSAATAFFHAMHLFPEPAQRDSLLLNAVDAIVAAGELPRAQTFGHQLSSLESSPERDVLSGYISILQGRANTAQRWLSSAWQNAVHEQDNDVMAVVAQRQVLDSLCRLKGQKIIDWAEQSLRLAQVGSPLAIENAAIQGLGLAMMGRAEEGEKVLMDLLSALPAGAQRQRAEMSLGWVYLATDRVELARHELAASSSTDFSDGSLRISLWAKAWSARAEFLMGDWDQALETVRSAQTLQERSEIQILRPLIQLTAVQIHALRGNWEQADLHLRKSWAQTGSYAIMEMPYRMARAEIARVQANHEEVVRALEPLLRLDRSQGIDQAGFWTWQDTYAKALIRCERLDEAEKFIQPLLEGAIASGHQSGIARFQSVQASLLAARGDIDAARLVFEDAIRRLEGIGSIYHRAKVDFYYGQCLRRAGKRAECVAPLTRALAIFTHVDATVYMDRCNRELQASGTGTSRRENADWSRLTAQEQAVAKLVCEGASNRRVAEELYIGTKTVQYHLTKIYTKLAVSNRTELAAIARFDQGS</sequence>
<dbReference type="CDD" id="cd06170">
    <property type="entry name" value="LuxR_C_like"/>
    <property type="match status" value="1"/>
</dbReference>
<dbReference type="EMBL" id="SPDS01000001">
    <property type="protein sequence ID" value="TFH55809.1"/>
    <property type="molecule type" value="Genomic_DNA"/>
</dbReference>
<dbReference type="Gene3D" id="1.10.10.10">
    <property type="entry name" value="Winged helix-like DNA-binding domain superfamily/Winged helix DNA-binding domain"/>
    <property type="match status" value="1"/>
</dbReference>
<dbReference type="SMART" id="SM00421">
    <property type="entry name" value="HTH_LUXR"/>
    <property type="match status" value="1"/>
</dbReference>
<reference evidence="4 5" key="1">
    <citation type="submission" date="2019-03" db="EMBL/GenBank/DDBJ databases">
        <title>Glutamicibacter sp. LJH19 genome.</title>
        <authorList>
            <person name="Sinai Borker S."/>
            <person name="Kumar R."/>
        </authorList>
    </citation>
    <scope>NUCLEOTIDE SEQUENCE [LARGE SCALE GENOMIC DNA]</scope>
    <source>
        <strain evidence="4 5">LJH19</strain>
    </source>
</reference>
<dbReference type="InterPro" id="IPR000792">
    <property type="entry name" value="Tscrpt_reg_LuxR_C"/>
</dbReference>
<dbReference type="InterPro" id="IPR036388">
    <property type="entry name" value="WH-like_DNA-bd_sf"/>
</dbReference>
<dbReference type="InterPro" id="IPR011990">
    <property type="entry name" value="TPR-like_helical_dom_sf"/>
</dbReference>
<accession>A0A4Y8TW58</accession>
<dbReference type="PRINTS" id="PR00038">
    <property type="entry name" value="HTHLUXR"/>
</dbReference>
<feature type="domain" description="HTH luxR-type" evidence="3">
    <location>
        <begin position="827"/>
        <end position="892"/>
    </location>
</feature>
<dbReference type="GO" id="GO:0006355">
    <property type="term" value="P:regulation of DNA-templated transcription"/>
    <property type="evidence" value="ECO:0007669"/>
    <property type="project" value="InterPro"/>
</dbReference>
<dbReference type="SUPFAM" id="SSF46894">
    <property type="entry name" value="C-terminal effector domain of the bipartite response regulators"/>
    <property type="match status" value="1"/>
</dbReference>
<dbReference type="SUPFAM" id="SSF48452">
    <property type="entry name" value="TPR-like"/>
    <property type="match status" value="2"/>
</dbReference>
<dbReference type="Proteomes" id="UP000297638">
    <property type="component" value="Unassembled WGS sequence"/>
</dbReference>
<evidence type="ECO:0000256" key="2">
    <source>
        <dbReference type="ARBA" id="ARBA00022840"/>
    </source>
</evidence>
<dbReference type="Gene3D" id="1.25.40.10">
    <property type="entry name" value="Tetratricopeptide repeat domain"/>
    <property type="match status" value="2"/>
</dbReference>
<dbReference type="AlphaFoldDB" id="A0A4Y8TW58"/>
<gene>
    <name evidence="4" type="ORF">EXY26_01625</name>
</gene>
<name>A0A4Y8TW58_9MICC</name>
<dbReference type="Pfam" id="PF00196">
    <property type="entry name" value="GerE"/>
    <property type="match status" value="1"/>
</dbReference>
<dbReference type="InterPro" id="IPR016032">
    <property type="entry name" value="Sig_transdc_resp-reg_C-effctor"/>
</dbReference>
<dbReference type="GO" id="GO:0005737">
    <property type="term" value="C:cytoplasm"/>
    <property type="evidence" value="ECO:0007669"/>
    <property type="project" value="TreeGrafter"/>
</dbReference>
<evidence type="ECO:0000313" key="5">
    <source>
        <dbReference type="Proteomes" id="UP000297638"/>
    </source>
</evidence>
<dbReference type="PANTHER" id="PTHR16305:SF35">
    <property type="entry name" value="TRANSCRIPTIONAL ACTIVATOR DOMAIN"/>
    <property type="match status" value="1"/>
</dbReference>
<evidence type="ECO:0000259" key="3">
    <source>
        <dbReference type="PROSITE" id="PS50043"/>
    </source>
</evidence>
<proteinExistence type="predicted"/>
<evidence type="ECO:0000256" key="1">
    <source>
        <dbReference type="ARBA" id="ARBA00022741"/>
    </source>
</evidence>
<dbReference type="SUPFAM" id="SSF52540">
    <property type="entry name" value="P-loop containing nucleoside triphosphate hydrolases"/>
    <property type="match status" value="1"/>
</dbReference>
<dbReference type="RefSeq" id="WP_134779114.1">
    <property type="nucleotide sequence ID" value="NZ_SPDS01000001.1"/>
</dbReference>
<dbReference type="Gene3D" id="3.40.50.300">
    <property type="entry name" value="P-loop containing nucleotide triphosphate hydrolases"/>
    <property type="match status" value="1"/>
</dbReference>
<keyword evidence="1" id="KW-0547">Nucleotide-binding</keyword>
<dbReference type="Pfam" id="PF13191">
    <property type="entry name" value="AAA_16"/>
    <property type="match status" value="1"/>
</dbReference>
<dbReference type="PROSITE" id="PS50043">
    <property type="entry name" value="HTH_LUXR_2"/>
    <property type="match status" value="1"/>
</dbReference>
<dbReference type="GO" id="GO:0003677">
    <property type="term" value="F:DNA binding"/>
    <property type="evidence" value="ECO:0007669"/>
    <property type="project" value="InterPro"/>
</dbReference>
<dbReference type="GO" id="GO:0004016">
    <property type="term" value="F:adenylate cyclase activity"/>
    <property type="evidence" value="ECO:0007669"/>
    <property type="project" value="TreeGrafter"/>
</dbReference>
<keyword evidence="2" id="KW-0067">ATP-binding</keyword>
<dbReference type="GO" id="GO:0005524">
    <property type="term" value="F:ATP binding"/>
    <property type="evidence" value="ECO:0007669"/>
    <property type="project" value="UniProtKB-KW"/>
</dbReference>
<dbReference type="PANTHER" id="PTHR16305">
    <property type="entry name" value="TESTICULAR SOLUBLE ADENYLYL CYCLASE"/>
    <property type="match status" value="1"/>
</dbReference>
<organism evidence="4 5">
    <name type="scientific">Glutamicibacter arilaitensis</name>
    <dbReference type="NCBI Taxonomy" id="256701"/>
    <lineage>
        <taxon>Bacteria</taxon>
        <taxon>Bacillati</taxon>
        <taxon>Actinomycetota</taxon>
        <taxon>Actinomycetes</taxon>
        <taxon>Micrococcales</taxon>
        <taxon>Micrococcaceae</taxon>
        <taxon>Glutamicibacter</taxon>
    </lineage>
</organism>
<dbReference type="InterPro" id="IPR041664">
    <property type="entry name" value="AAA_16"/>
</dbReference>
<dbReference type="InterPro" id="IPR027417">
    <property type="entry name" value="P-loop_NTPase"/>
</dbReference>
<protein>
    <submittedName>
        <fullName evidence="4">Helix-turn-helix transcriptional regulator</fullName>
    </submittedName>
</protein>